<feature type="compositionally biased region" description="Polar residues" evidence="1">
    <location>
        <begin position="108"/>
        <end position="118"/>
    </location>
</feature>
<evidence type="ECO:0000313" key="2">
    <source>
        <dbReference type="EMBL" id="EIN03548.1"/>
    </source>
</evidence>
<feature type="compositionally biased region" description="Basic residues" evidence="1">
    <location>
        <begin position="158"/>
        <end position="167"/>
    </location>
</feature>
<feature type="region of interest" description="Disordered" evidence="1">
    <location>
        <begin position="257"/>
        <end position="276"/>
    </location>
</feature>
<evidence type="ECO:0000256" key="1">
    <source>
        <dbReference type="SAM" id="MobiDB-lite"/>
    </source>
</evidence>
<feature type="region of interest" description="Disordered" evidence="1">
    <location>
        <begin position="1"/>
        <end position="134"/>
    </location>
</feature>
<proteinExistence type="predicted"/>
<accession>R7RZY6</accession>
<protein>
    <submittedName>
        <fullName evidence="2">Uncharacterized protein</fullName>
    </submittedName>
</protein>
<organism evidence="2 3">
    <name type="scientific">Punctularia strigosozonata (strain HHB-11173)</name>
    <name type="common">White-rot fungus</name>
    <dbReference type="NCBI Taxonomy" id="741275"/>
    <lineage>
        <taxon>Eukaryota</taxon>
        <taxon>Fungi</taxon>
        <taxon>Dikarya</taxon>
        <taxon>Basidiomycota</taxon>
        <taxon>Agaricomycotina</taxon>
        <taxon>Agaricomycetes</taxon>
        <taxon>Corticiales</taxon>
        <taxon>Punctulariaceae</taxon>
        <taxon>Punctularia</taxon>
    </lineage>
</organism>
<dbReference type="RefSeq" id="XP_007389205.1">
    <property type="nucleotide sequence ID" value="XM_007389143.1"/>
</dbReference>
<dbReference type="Proteomes" id="UP000054196">
    <property type="component" value="Unassembled WGS sequence"/>
</dbReference>
<feature type="compositionally biased region" description="Low complexity" evidence="1">
    <location>
        <begin position="169"/>
        <end position="187"/>
    </location>
</feature>
<dbReference type="EMBL" id="JH687561">
    <property type="protein sequence ID" value="EIN03548.1"/>
    <property type="molecule type" value="Genomic_DNA"/>
</dbReference>
<feature type="compositionally biased region" description="Polar residues" evidence="1">
    <location>
        <begin position="86"/>
        <end position="96"/>
    </location>
</feature>
<dbReference type="HOGENOM" id="CLU_1008807_0_0_1"/>
<evidence type="ECO:0000313" key="3">
    <source>
        <dbReference type="Proteomes" id="UP000054196"/>
    </source>
</evidence>
<dbReference type="KEGG" id="psq:PUNSTDRAFT_48018"/>
<dbReference type="GeneID" id="18882940"/>
<feature type="compositionally biased region" description="Low complexity" evidence="1">
    <location>
        <begin position="222"/>
        <end position="233"/>
    </location>
</feature>
<keyword evidence="3" id="KW-1185">Reference proteome</keyword>
<reference evidence="3" key="1">
    <citation type="journal article" date="2012" name="Science">
        <title>The Paleozoic origin of enzymatic lignin decomposition reconstructed from 31 fungal genomes.</title>
        <authorList>
            <person name="Floudas D."/>
            <person name="Binder M."/>
            <person name="Riley R."/>
            <person name="Barry K."/>
            <person name="Blanchette R.A."/>
            <person name="Henrissat B."/>
            <person name="Martinez A.T."/>
            <person name="Otillar R."/>
            <person name="Spatafora J.W."/>
            <person name="Yadav J.S."/>
            <person name="Aerts A."/>
            <person name="Benoit I."/>
            <person name="Boyd A."/>
            <person name="Carlson A."/>
            <person name="Copeland A."/>
            <person name="Coutinho P.M."/>
            <person name="de Vries R.P."/>
            <person name="Ferreira P."/>
            <person name="Findley K."/>
            <person name="Foster B."/>
            <person name="Gaskell J."/>
            <person name="Glotzer D."/>
            <person name="Gorecki P."/>
            <person name="Heitman J."/>
            <person name="Hesse C."/>
            <person name="Hori C."/>
            <person name="Igarashi K."/>
            <person name="Jurgens J.A."/>
            <person name="Kallen N."/>
            <person name="Kersten P."/>
            <person name="Kohler A."/>
            <person name="Kuees U."/>
            <person name="Kumar T.K.A."/>
            <person name="Kuo A."/>
            <person name="LaButti K."/>
            <person name="Larrondo L.F."/>
            <person name="Lindquist E."/>
            <person name="Ling A."/>
            <person name="Lombard V."/>
            <person name="Lucas S."/>
            <person name="Lundell T."/>
            <person name="Martin R."/>
            <person name="McLaughlin D.J."/>
            <person name="Morgenstern I."/>
            <person name="Morin E."/>
            <person name="Murat C."/>
            <person name="Nagy L.G."/>
            <person name="Nolan M."/>
            <person name="Ohm R.A."/>
            <person name="Patyshakuliyeva A."/>
            <person name="Rokas A."/>
            <person name="Ruiz-Duenas F.J."/>
            <person name="Sabat G."/>
            <person name="Salamov A."/>
            <person name="Samejima M."/>
            <person name="Schmutz J."/>
            <person name="Slot J.C."/>
            <person name="St John F."/>
            <person name="Stenlid J."/>
            <person name="Sun H."/>
            <person name="Sun S."/>
            <person name="Syed K."/>
            <person name="Tsang A."/>
            <person name="Wiebenga A."/>
            <person name="Young D."/>
            <person name="Pisabarro A."/>
            <person name="Eastwood D.C."/>
            <person name="Martin F."/>
            <person name="Cullen D."/>
            <person name="Grigoriev I.V."/>
            <person name="Hibbett D.S."/>
        </authorList>
    </citation>
    <scope>NUCLEOTIDE SEQUENCE [LARGE SCALE GENOMIC DNA]</scope>
    <source>
        <strain evidence="3">HHB-11173 SS5</strain>
    </source>
</reference>
<sequence>MHQNSRVRKTLLAGLGHGRPSGPSTRPRNHQRSFAVSFAGPSSPPTPIAGSEEDTLSNSSSRSISTAKRAPPKSKIVHHSKDADTTQRLPPNQRHAQSIARAARSMHTMRQPTGTSGLHTICEEPEPASPSPAIQTSFDIFDIPAHLGASPLSLHRLASRRQHHHQHTPAAPSPLSQHSSSSLSPATPSCRVGVGLGLILDSHIANSPLRPSPTHAHHAHARSLGSTSTSASVSPAAGLGIYVNAGEHDMSHSLASHSRTLFDGPSGSKPRILYTG</sequence>
<dbReference type="AlphaFoldDB" id="R7RZY6"/>
<feature type="region of interest" description="Disordered" evidence="1">
    <location>
        <begin position="158"/>
        <end position="187"/>
    </location>
</feature>
<feature type="region of interest" description="Disordered" evidence="1">
    <location>
        <begin position="209"/>
        <end position="233"/>
    </location>
</feature>
<gene>
    <name evidence="2" type="ORF">PUNSTDRAFT_48018</name>
</gene>
<name>R7RZY6_PUNST</name>